<dbReference type="Gene3D" id="1.10.510.10">
    <property type="entry name" value="Transferase(Phosphotransferase) domain 1"/>
    <property type="match status" value="2"/>
</dbReference>
<dbReference type="GO" id="GO:0005634">
    <property type="term" value="C:nucleus"/>
    <property type="evidence" value="ECO:0007669"/>
    <property type="project" value="TreeGrafter"/>
</dbReference>
<feature type="domain" description="Protein kinase" evidence="11">
    <location>
        <begin position="492"/>
        <end position="902"/>
    </location>
</feature>
<feature type="compositionally biased region" description="Polar residues" evidence="10">
    <location>
        <begin position="250"/>
        <end position="270"/>
    </location>
</feature>
<evidence type="ECO:0000256" key="1">
    <source>
        <dbReference type="ARBA" id="ARBA00012513"/>
    </source>
</evidence>
<evidence type="ECO:0000256" key="2">
    <source>
        <dbReference type="ARBA" id="ARBA00022527"/>
    </source>
</evidence>
<evidence type="ECO:0000313" key="12">
    <source>
        <dbReference type="EMBL" id="KAF9452562.1"/>
    </source>
</evidence>
<dbReference type="GO" id="GO:0005524">
    <property type="term" value="F:ATP binding"/>
    <property type="evidence" value="ECO:0007669"/>
    <property type="project" value="UniProtKB-UniRule"/>
</dbReference>
<feature type="binding site" evidence="9">
    <location>
        <position position="86"/>
    </location>
    <ligand>
        <name>ATP</name>
        <dbReference type="ChEBI" id="CHEBI:30616"/>
    </ligand>
</feature>
<feature type="region of interest" description="Disordered" evidence="10">
    <location>
        <begin position="250"/>
        <end position="290"/>
    </location>
</feature>
<evidence type="ECO:0000256" key="8">
    <source>
        <dbReference type="ARBA" id="ARBA00048679"/>
    </source>
</evidence>
<feature type="compositionally biased region" description="Polar residues" evidence="10">
    <location>
        <begin position="666"/>
        <end position="684"/>
    </location>
</feature>
<evidence type="ECO:0000256" key="4">
    <source>
        <dbReference type="ARBA" id="ARBA00022741"/>
    </source>
</evidence>
<keyword evidence="6 9" id="KW-0067">ATP-binding</keyword>
<dbReference type="GO" id="GO:0005737">
    <property type="term" value="C:cytoplasm"/>
    <property type="evidence" value="ECO:0007669"/>
    <property type="project" value="TreeGrafter"/>
</dbReference>
<dbReference type="InterPro" id="IPR017441">
    <property type="entry name" value="Protein_kinase_ATP_BS"/>
</dbReference>
<keyword evidence="4 9" id="KW-0547">Nucleotide-binding</keyword>
<dbReference type="PROSITE" id="PS00107">
    <property type="entry name" value="PROTEIN_KINASE_ATP"/>
    <property type="match status" value="1"/>
</dbReference>
<proteinExistence type="predicted"/>
<organism evidence="12 13">
    <name type="scientific">Macrolepiota fuliginosa MF-IS2</name>
    <dbReference type="NCBI Taxonomy" id="1400762"/>
    <lineage>
        <taxon>Eukaryota</taxon>
        <taxon>Fungi</taxon>
        <taxon>Dikarya</taxon>
        <taxon>Basidiomycota</taxon>
        <taxon>Agaricomycotina</taxon>
        <taxon>Agaricomycetes</taxon>
        <taxon>Agaricomycetidae</taxon>
        <taxon>Agaricales</taxon>
        <taxon>Agaricineae</taxon>
        <taxon>Agaricaceae</taxon>
        <taxon>Macrolepiota</taxon>
    </lineage>
</organism>
<feature type="region of interest" description="Disordered" evidence="10">
    <location>
        <begin position="547"/>
        <end position="707"/>
    </location>
</feature>
<dbReference type="Gene3D" id="3.30.200.20">
    <property type="entry name" value="Phosphorylase Kinase, domain 1"/>
    <property type="match status" value="1"/>
</dbReference>
<evidence type="ECO:0000256" key="9">
    <source>
        <dbReference type="PROSITE-ProRule" id="PRU10141"/>
    </source>
</evidence>
<keyword evidence="13" id="KW-1185">Reference proteome</keyword>
<evidence type="ECO:0000256" key="7">
    <source>
        <dbReference type="ARBA" id="ARBA00047899"/>
    </source>
</evidence>
<dbReference type="EMBL" id="MU151070">
    <property type="protein sequence ID" value="KAF9452562.1"/>
    <property type="molecule type" value="Genomic_DNA"/>
</dbReference>
<comment type="catalytic activity">
    <reaction evidence="8">
        <text>L-seryl-[protein] + ATP = O-phospho-L-seryl-[protein] + ADP + H(+)</text>
        <dbReference type="Rhea" id="RHEA:17989"/>
        <dbReference type="Rhea" id="RHEA-COMP:9863"/>
        <dbReference type="Rhea" id="RHEA-COMP:11604"/>
        <dbReference type="ChEBI" id="CHEBI:15378"/>
        <dbReference type="ChEBI" id="CHEBI:29999"/>
        <dbReference type="ChEBI" id="CHEBI:30616"/>
        <dbReference type="ChEBI" id="CHEBI:83421"/>
        <dbReference type="ChEBI" id="CHEBI:456216"/>
        <dbReference type="EC" id="2.7.11.1"/>
    </reaction>
</comment>
<dbReference type="InterPro" id="IPR008271">
    <property type="entry name" value="Ser/Thr_kinase_AS"/>
</dbReference>
<name>A0A9P5XLE2_9AGAR</name>
<dbReference type="GO" id="GO:0004674">
    <property type="term" value="F:protein serine/threonine kinase activity"/>
    <property type="evidence" value="ECO:0007669"/>
    <property type="project" value="UniProtKB-KW"/>
</dbReference>
<keyword evidence="3" id="KW-0808">Transferase</keyword>
<evidence type="ECO:0000256" key="6">
    <source>
        <dbReference type="ARBA" id="ARBA00022840"/>
    </source>
</evidence>
<evidence type="ECO:0000259" key="11">
    <source>
        <dbReference type="PROSITE" id="PS50011"/>
    </source>
</evidence>
<dbReference type="Proteomes" id="UP000807342">
    <property type="component" value="Unassembled WGS sequence"/>
</dbReference>
<dbReference type="InterPro" id="IPR051334">
    <property type="entry name" value="SRPK"/>
</dbReference>
<gene>
    <name evidence="12" type="ORF">P691DRAFT_660622</name>
</gene>
<dbReference type="PROSITE" id="PS50011">
    <property type="entry name" value="PROTEIN_KINASE_DOM"/>
    <property type="match status" value="2"/>
</dbReference>
<dbReference type="InterPro" id="IPR000719">
    <property type="entry name" value="Prot_kinase_dom"/>
</dbReference>
<sequence length="914" mass="98381">MAHKQPCLKYQYVVTPTGPKILPVDEPSCKDEESPADYNVGGYLPVKIGDTFKHGRYRVVRKLGWGHFSTVWLVKDTRDHRHSALKVVKSAGRYAETARDEIKLLTHVSSFSPKHPGRQHVVSCFDSFSHQGPESSHVCIVFEPLGENLLALIERNKKKGVPKALVKVIAKQVLLGLQYLHDECDLVHTDIKPENILISIPDIEAHIQNELAQSSSPTSRHVGVPQPTKSRAGVSIPYNPQRARRQVQIFESQPLSSPGRSWGRSTSQMATDMGGRPNESGSGGNSVPGSYFAQMHISRLTGSTSGSHFYSVPSGSAAGPSSSVPKVSSGLSSYSTRAGDLARKIGKKSSIGPVAPVAPAPALMRSDVASPSASSSSSSISSTMASTTIGSSSMTSTPPTSLSNSIGNVVAGFIGLAKVATEVNARLIGVNSRDKDLDLLTECIGVPVKGSKGKERETLESELQNALSSSWKANPGLSSSWKEKVSSSLAPFRSSSSAGDQQLATGPDQTQMRSSSGISTSSFWKDPGTAAPAPAVVVSAVASADGQEGATSQQSDFFPLPDVILPPTKVTESTTSESSSVTATPARSSPTGTPLPQGSKKTKSDHPSLLTQTAPTRPSSGSKRALPRVSPPRQISQLSGHMHTCHPSSSSKCQFSWHQPKRTTKSRTMTRVLQTQPSPNSTGRSARATSSPAASSPSAPPPTPLTSPTTSYFFPTYVNHLERSLSGALPPECIALPISVKIADLGNATPSTKHYTEDIQTRQYRAPEAILGRRDWDARADIWSVACVVFELLTAEYLFDPQGQGELFTKDDDHMAQIIELVGDFPMEVKMGGKYSRELFDHTGALRYIRTLKPWPLERVMMEKYSYTKADSADLCSFLMPMLVADMRERKCARDVVDHPWLIPTEADGLVTEW</sequence>
<dbReference type="GO" id="GO:0050684">
    <property type="term" value="P:regulation of mRNA processing"/>
    <property type="evidence" value="ECO:0007669"/>
    <property type="project" value="TreeGrafter"/>
</dbReference>
<dbReference type="OrthoDB" id="2649at2759"/>
<dbReference type="InterPro" id="IPR011009">
    <property type="entry name" value="Kinase-like_dom_sf"/>
</dbReference>
<reference evidence="12" key="1">
    <citation type="submission" date="2020-11" db="EMBL/GenBank/DDBJ databases">
        <authorList>
            <consortium name="DOE Joint Genome Institute"/>
            <person name="Ahrendt S."/>
            <person name="Riley R."/>
            <person name="Andreopoulos W."/>
            <person name="Labutti K."/>
            <person name="Pangilinan J."/>
            <person name="Ruiz-Duenas F.J."/>
            <person name="Barrasa J.M."/>
            <person name="Sanchez-Garcia M."/>
            <person name="Camarero S."/>
            <person name="Miyauchi S."/>
            <person name="Serrano A."/>
            <person name="Linde D."/>
            <person name="Babiker R."/>
            <person name="Drula E."/>
            <person name="Ayuso-Fernandez I."/>
            <person name="Pacheco R."/>
            <person name="Padilla G."/>
            <person name="Ferreira P."/>
            <person name="Barriuso J."/>
            <person name="Kellner H."/>
            <person name="Castanera R."/>
            <person name="Alfaro M."/>
            <person name="Ramirez L."/>
            <person name="Pisabarro A.G."/>
            <person name="Kuo A."/>
            <person name="Tritt A."/>
            <person name="Lipzen A."/>
            <person name="He G."/>
            <person name="Yan M."/>
            <person name="Ng V."/>
            <person name="Cullen D."/>
            <person name="Martin F."/>
            <person name="Rosso M.-N."/>
            <person name="Henrissat B."/>
            <person name="Hibbett D."/>
            <person name="Martinez A.T."/>
            <person name="Grigoriev I.V."/>
        </authorList>
    </citation>
    <scope>NUCLEOTIDE SEQUENCE</scope>
    <source>
        <strain evidence="12">MF-IS2</strain>
    </source>
</reference>
<dbReference type="PROSITE" id="PS00108">
    <property type="entry name" value="PROTEIN_KINASE_ST"/>
    <property type="match status" value="1"/>
</dbReference>
<feature type="domain" description="Protein kinase" evidence="11">
    <location>
        <begin position="57"/>
        <end position="493"/>
    </location>
</feature>
<comment type="catalytic activity">
    <reaction evidence="7">
        <text>L-threonyl-[protein] + ATP = O-phospho-L-threonyl-[protein] + ADP + H(+)</text>
        <dbReference type="Rhea" id="RHEA:46608"/>
        <dbReference type="Rhea" id="RHEA-COMP:11060"/>
        <dbReference type="Rhea" id="RHEA-COMP:11605"/>
        <dbReference type="ChEBI" id="CHEBI:15378"/>
        <dbReference type="ChEBI" id="CHEBI:30013"/>
        <dbReference type="ChEBI" id="CHEBI:30616"/>
        <dbReference type="ChEBI" id="CHEBI:61977"/>
        <dbReference type="ChEBI" id="CHEBI:456216"/>
        <dbReference type="EC" id="2.7.11.1"/>
    </reaction>
</comment>
<feature type="region of interest" description="Disordered" evidence="10">
    <location>
        <begin position="367"/>
        <end position="401"/>
    </location>
</feature>
<dbReference type="SMART" id="SM00220">
    <property type="entry name" value="S_TKc"/>
    <property type="match status" value="1"/>
</dbReference>
<protein>
    <recommendedName>
        <fullName evidence="1">non-specific serine/threonine protein kinase</fullName>
        <ecNumber evidence="1">2.7.11.1</ecNumber>
    </recommendedName>
</protein>
<dbReference type="SUPFAM" id="SSF56112">
    <property type="entry name" value="Protein kinase-like (PK-like)"/>
    <property type="match status" value="1"/>
</dbReference>
<keyword evidence="5 12" id="KW-0418">Kinase</keyword>
<evidence type="ECO:0000256" key="3">
    <source>
        <dbReference type="ARBA" id="ARBA00022679"/>
    </source>
</evidence>
<comment type="caution">
    <text evidence="12">The sequence shown here is derived from an EMBL/GenBank/DDBJ whole genome shotgun (WGS) entry which is preliminary data.</text>
</comment>
<dbReference type="PANTHER" id="PTHR47634">
    <property type="entry name" value="PROTEIN KINASE DOMAIN-CONTAINING PROTEIN-RELATED"/>
    <property type="match status" value="1"/>
</dbReference>
<dbReference type="Pfam" id="PF00069">
    <property type="entry name" value="Pkinase"/>
    <property type="match status" value="2"/>
</dbReference>
<dbReference type="GO" id="GO:0000245">
    <property type="term" value="P:spliceosomal complex assembly"/>
    <property type="evidence" value="ECO:0007669"/>
    <property type="project" value="TreeGrafter"/>
</dbReference>
<feature type="compositionally biased region" description="Low complexity" evidence="10">
    <location>
        <begin position="685"/>
        <end position="697"/>
    </location>
</feature>
<dbReference type="AlphaFoldDB" id="A0A9P5XLE2"/>
<dbReference type="FunFam" id="1.10.510.10:FF:000275">
    <property type="entry name" value="SRSF protein kinase 2 isoform X3"/>
    <property type="match status" value="1"/>
</dbReference>
<feature type="compositionally biased region" description="Low complexity" evidence="10">
    <location>
        <begin position="567"/>
        <end position="586"/>
    </location>
</feature>
<dbReference type="EC" id="2.7.11.1" evidence="1"/>
<feature type="compositionally biased region" description="Polar residues" evidence="10">
    <location>
        <begin position="587"/>
        <end position="596"/>
    </location>
</feature>
<dbReference type="PANTHER" id="PTHR47634:SF9">
    <property type="entry name" value="PROTEIN KINASE DOMAIN-CONTAINING PROTEIN-RELATED"/>
    <property type="match status" value="1"/>
</dbReference>
<feature type="region of interest" description="Disordered" evidence="10">
    <location>
        <begin position="491"/>
        <end position="526"/>
    </location>
</feature>
<feature type="compositionally biased region" description="Polar residues" evidence="10">
    <location>
        <begin position="498"/>
        <end position="523"/>
    </location>
</feature>
<feature type="region of interest" description="Disordered" evidence="10">
    <location>
        <begin position="312"/>
        <end position="333"/>
    </location>
</feature>
<evidence type="ECO:0000256" key="5">
    <source>
        <dbReference type="ARBA" id="ARBA00022777"/>
    </source>
</evidence>
<feature type="compositionally biased region" description="Low complexity" evidence="10">
    <location>
        <begin position="369"/>
        <end position="401"/>
    </location>
</feature>
<accession>A0A9P5XLE2</accession>
<feature type="compositionally biased region" description="Polar residues" evidence="10">
    <location>
        <begin position="646"/>
        <end position="657"/>
    </location>
</feature>
<feature type="region of interest" description="Disordered" evidence="10">
    <location>
        <begin position="211"/>
        <end position="238"/>
    </location>
</feature>
<keyword evidence="2" id="KW-0723">Serine/threonine-protein kinase</keyword>
<evidence type="ECO:0000256" key="10">
    <source>
        <dbReference type="SAM" id="MobiDB-lite"/>
    </source>
</evidence>
<feature type="compositionally biased region" description="Polar residues" evidence="10">
    <location>
        <begin position="609"/>
        <end position="622"/>
    </location>
</feature>
<evidence type="ECO:0000313" key="13">
    <source>
        <dbReference type="Proteomes" id="UP000807342"/>
    </source>
</evidence>